<name>A0A368XMA3_9BURK</name>
<evidence type="ECO:0000256" key="10">
    <source>
        <dbReference type="ARBA" id="ARBA00023136"/>
    </source>
</evidence>
<feature type="domain" description="Cation/H+ exchanger transmembrane" evidence="13">
    <location>
        <begin position="21"/>
        <end position="416"/>
    </location>
</feature>
<dbReference type="PANTHER" id="PTHR10110:SF195">
    <property type="entry name" value="NA(+)_H(+) ANTIPORTER NHAS2"/>
    <property type="match status" value="1"/>
</dbReference>
<gene>
    <name evidence="14" type="ORF">DES41_108350</name>
</gene>
<accession>A0A368XMA3</accession>
<dbReference type="RefSeq" id="WP_114470692.1">
    <property type="nucleotide sequence ID" value="NZ_QPJK01000008.1"/>
</dbReference>
<keyword evidence="10 12" id="KW-0472">Membrane</keyword>
<dbReference type="GO" id="GO:0015386">
    <property type="term" value="F:potassium:proton antiporter activity"/>
    <property type="evidence" value="ECO:0007669"/>
    <property type="project" value="TreeGrafter"/>
</dbReference>
<keyword evidence="7 12" id="KW-1133">Transmembrane helix</keyword>
<keyword evidence="3" id="KW-0813">Transport</keyword>
<feature type="transmembrane region" description="Helical" evidence="12">
    <location>
        <begin position="12"/>
        <end position="29"/>
    </location>
</feature>
<feature type="transmembrane region" description="Helical" evidence="12">
    <location>
        <begin position="41"/>
        <end position="61"/>
    </location>
</feature>
<evidence type="ECO:0000256" key="4">
    <source>
        <dbReference type="ARBA" id="ARBA00022449"/>
    </source>
</evidence>
<dbReference type="GO" id="GO:0015385">
    <property type="term" value="F:sodium:proton antiporter activity"/>
    <property type="evidence" value="ECO:0007669"/>
    <property type="project" value="InterPro"/>
</dbReference>
<evidence type="ECO:0000313" key="14">
    <source>
        <dbReference type="EMBL" id="RCW68168.1"/>
    </source>
</evidence>
<dbReference type="Pfam" id="PF00999">
    <property type="entry name" value="Na_H_Exchanger"/>
    <property type="match status" value="1"/>
</dbReference>
<evidence type="ECO:0000256" key="5">
    <source>
        <dbReference type="ARBA" id="ARBA00022475"/>
    </source>
</evidence>
<feature type="transmembrane region" description="Helical" evidence="12">
    <location>
        <begin position="298"/>
        <end position="321"/>
    </location>
</feature>
<feature type="transmembrane region" description="Helical" evidence="12">
    <location>
        <begin position="365"/>
        <end position="386"/>
    </location>
</feature>
<keyword evidence="5" id="KW-1003">Cell membrane</keyword>
<feature type="transmembrane region" description="Helical" evidence="12">
    <location>
        <begin position="245"/>
        <end position="263"/>
    </location>
</feature>
<evidence type="ECO:0000313" key="15">
    <source>
        <dbReference type="Proteomes" id="UP000252884"/>
    </source>
</evidence>
<feature type="transmembrane region" description="Helical" evidence="12">
    <location>
        <begin position="213"/>
        <end position="233"/>
    </location>
</feature>
<dbReference type="AlphaFoldDB" id="A0A368XMA3"/>
<dbReference type="InterPro" id="IPR018422">
    <property type="entry name" value="Cation/H_exchanger_CPA1"/>
</dbReference>
<feature type="transmembrane region" description="Helical" evidence="12">
    <location>
        <begin position="141"/>
        <end position="161"/>
    </location>
</feature>
<dbReference type="GO" id="GO:0051453">
    <property type="term" value="P:regulation of intracellular pH"/>
    <property type="evidence" value="ECO:0007669"/>
    <property type="project" value="TreeGrafter"/>
</dbReference>
<protein>
    <submittedName>
        <fullName evidence="14">Sodium/proton antiporter (CPA1 family)</fullName>
    </submittedName>
</protein>
<comment type="caution">
    <text evidence="14">The sequence shown here is derived from an EMBL/GenBank/DDBJ whole genome shotgun (WGS) entry which is preliminary data.</text>
</comment>
<feature type="transmembrane region" description="Helical" evidence="12">
    <location>
        <begin position="269"/>
        <end position="286"/>
    </location>
</feature>
<keyword evidence="8" id="KW-0915">Sodium</keyword>
<dbReference type="OrthoDB" id="9809206at2"/>
<keyword evidence="6 12" id="KW-0812">Transmembrane</keyword>
<evidence type="ECO:0000256" key="3">
    <source>
        <dbReference type="ARBA" id="ARBA00022448"/>
    </source>
</evidence>
<comment type="subcellular location">
    <subcellularLocation>
        <location evidence="1">Cell membrane</location>
        <topology evidence="1">Multi-pass membrane protein</topology>
    </subcellularLocation>
</comment>
<sequence>MRACRSSGAPTVLDIAAICLVVTAVLAYLNHRFVRLPTTIGVMAIALGISLCMLGLDALDIDYGLRQYEESFLRAIDFSDLLMQGMLSFLLFAGALHVDLRALRRYRWQVAVLALLGTVLSTIVVGFSMWAVLPLAGVELSLLHCLLFGALISPTDPIAVMGILRSAGAPKNLELVIAGESLFNDGVGVVLFALLLGLLASGTVPSAQGAGVLLLREAGGGIAFGLVLGYVTFRLIRSIDQYQVEVLLTLAAVVGGYALASHLHVSGPLAMVVCGLMIGNGGRALAMSDQTRRYIDMFWELVDEILNAVLFVLIGLEVLLIEFTGPILMGCAAAIVVALAARTLTVGLPVGAAGGLFKLPPGSHLVLVWGGLRGGISVALALSLPPGPQREVILALTYCVVVFSIMVQGLSIGRVVGAAVGSAR</sequence>
<evidence type="ECO:0000256" key="1">
    <source>
        <dbReference type="ARBA" id="ARBA00004651"/>
    </source>
</evidence>
<feature type="transmembrane region" description="Helical" evidence="12">
    <location>
        <begin position="392"/>
        <end position="416"/>
    </location>
</feature>
<evidence type="ECO:0000256" key="12">
    <source>
        <dbReference type="SAM" id="Phobius"/>
    </source>
</evidence>
<evidence type="ECO:0000256" key="6">
    <source>
        <dbReference type="ARBA" id="ARBA00022692"/>
    </source>
</evidence>
<proteinExistence type="inferred from homology"/>
<evidence type="ECO:0000256" key="11">
    <source>
        <dbReference type="ARBA" id="ARBA00023201"/>
    </source>
</evidence>
<feature type="transmembrane region" description="Helical" evidence="12">
    <location>
        <begin position="182"/>
        <end position="201"/>
    </location>
</feature>
<dbReference type="EMBL" id="QPJK01000008">
    <property type="protein sequence ID" value="RCW68168.1"/>
    <property type="molecule type" value="Genomic_DNA"/>
</dbReference>
<keyword evidence="11" id="KW-0739">Sodium transport</keyword>
<evidence type="ECO:0000256" key="8">
    <source>
        <dbReference type="ARBA" id="ARBA00023053"/>
    </source>
</evidence>
<keyword evidence="4" id="KW-0050">Antiport</keyword>
<feature type="transmembrane region" description="Helical" evidence="12">
    <location>
        <begin position="81"/>
        <end position="98"/>
    </location>
</feature>
<dbReference type="Gene3D" id="6.10.140.1330">
    <property type="match status" value="1"/>
</dbReference>
<feature type="transmembrane region" description="Helical" evidence="12">
    <location>
        <begin position="110"/>
        <end position="135"/>
    </location>
</feature>
<evidence type="ECO:0000259" key="13">
    <source>
        <dbReference type="Pfam" id="PF00999"/>
    </source>
</evidence>
<evidence type="ECO:0000256" key="9">
    <source>
        <dbReference type="ARBA" id="ARBA00023065"/>
    </source>
</evidence>
<keyword evidence="15" id="KW-1185">Reference proteome</keyword>
<dbReference type="InterPro" id="IPR006153">
    <property type="entry name" value="Cation/H_exchanger_TM"/>
</dbReference>
<evidence type="ECO:0000256" key="2">
    <source>
        <dbReference type="ARBA" id="ARBA00007367"/>
    </source>
</evidence>
<dbReference type="PANTHER" id="PTHR10110">
    <property type="entry name" value="SODIUM/HYDROGEN EXCHANGER"/>
    <property type="match status" value="1"/>
</dbReference>
<comment type="similarity">
    <text evidence="2">Belongs to the monovalent cation:proton antiporter 1 (CPA1) transporter (TC 2.A.36) family.</text>
</comment>
<organism evidence="14 15">
    <name type="scientific">Pseudorhodoferax soli</name>
    <dbReference type="NCBI Taxonomy" id="545864"/>
    <lineage>
        <taxon>Bacteria</taxon>
        <taxon>Pseudomonadati</taxon>
        <taxon>Pseudomonadota</taxon>
        <taxon>Betaproteobacteria</taxon>
        <taxon>Burkholderiales</taxon>
        <taxon>Comamonadaceae</taxon>
    </lineage>
</organism>
<dbReference type="Proteomes" id="UP000252884">
    <property type="component" value="Unassembled WGS sequence"/>
</dbReference>
<reference evidence="14 15" key="1">
    <citation type="submission" date="2018-07" db="EMBL/GenBank/DDBJ databases">
        <title>Genomic Encyclopedia of Type Strains, Phase IV (KMG-IV): sequencing the most valuable type-strain genomes for metagenomic binning, comparative biology and taxonomic classification.</title>
        <authorList>
            <person name="Goeker M."/>
        </authorList>
    </citation>
    <scope>NUCLEOTIDE SEQUENCE [LARGE SCALE GENOMIC DNA]</scope>
    <source>
        <strain evidence="14 15">DSM 21634</strain>
    </source>
</reference>
<evidence type="ECO:0000256" key="7">
    <source>
        <dbReference type="ARBA" id="ARBA00022989"/>
    </source>
</evidence>
<keyword evidence="9" id="KW-0406">Ion transport</keyword>
<dbReference type="GO" id="GO:0005886">
    <property type="term" value="C:plasma membrane"/>
    <property type="evidence" value="ECO:0007669"/>
    <property type="project" value="UniProtKB-SubCell"/>
</dbReference>
<feature type="transmembrane region" description="Helical" evidence="12">
    <location>
        <begin position="327"/>
        <end position="353"/>
    </location>
</feature>
<dbReference type="GO" id="GO:0098719">
    <property type="term" value="P:sodium ion import across plasma membrane"/>
    <property type="evidence" value="ECO:0007669"/>
    <property type="project" value="TreeGrafter"/>
</dbReference>